<dbReference type="AlphaFoldDB" id="A0A4R5U254"/>
<evidence type="ECO:0000259" key="1">
    <source>
        <dbReference type="Pfam" id="PF19843"/>
    </source>
</evidence>
<evidence type="ECO:0000313" key="3">
    <source>
        <dbReference type="Proteomes" id="UP000295411"/>
    </source>
</evidence>
<feature type="domain" description="DUF6318" evidence="1">
    <location>
        <begin position="1"/>
        <end position="135"/>
    </location>
</feature>
<dbReference type="Pfam" id="PF19843">
    <property type="entry name" value="DUF6318"/>
    <property type="match status" value="1"/>
</dbReference>
<reference evidence="2 3" key="1">
    <citation type="submission" date="2019-03" db="EMBL/GenBank/DDBJ databases">
        <title>Arthrobacter sp. nov., an bacterium isolated from biocrust in Mu Us Desert.</title>
        <authorList>
            <person name="Lixiong L."/>
        </authorList>
    </citation>
    <scope>NUCLEOTIDE SEQUENCE [LARGE SCALE GENOMIC DNA]</scope>
    <source>
        <strain evidence="2 3">SLN-3</strain>
    </source>
</reference>
<comment type="caution">
    <text evidence="2">The sequence shown here is derived from an EMBL/GenBank/DDBJ whole genome shotgun (WGS) entry which is preliminary data.</text>
</comment>
<accession>A0A4R5U254</accession>
<dbReference type="Proteomes" id="UP000295411">
    <property type="component" value="Unassembled WGS sequence"/>
</dbReference>
<dbReference type="OrthoDB" id="3748111at2"/>
<organism evidence="2 3">
    <name type="scientific">Arthrobacter crusticola</name>
    <dbReference type="NCBI Taxonomy" id="2547960"/>
    <lineage>
        <taxon>Bacteria</taxon>
        <taxon>Bacillati</taxon>
        <taxon>Actinomycetota</taxon>
        <taxon>Actinomycetes</taxon>
        <taxon>Micrococcales</taxon>
        <taxon>Micrococcaceae</taxon>
        <taxon>Arthrobacter</taxon>
    </lineage>
</organism>
<dbReference type="InterPro" id="IPR046281">
    <property type="entry name" value="DUF6318"/>
</dbReference>
<dbReference type="EMBL" id="SMTK01000001">
    <property type="protein sequence ID" value="TDK27720.1"/>
    <property type="molecule type" value="Genomic_DNA"/>
</dbReference>
<evidence type="ECO:0000313" key="2">
    <source>
        <dbReference type="EMBL" id="TDK27720.1"/>
    </source>
</evidence>
<proteinExistence type="predicted"/>
<sequence>MPTKPALADENSKEGLEAFTRYWFELFNYGYATNDWKAFDQVTDPACGTCRNVLTAVNDHYKSGGWIVGGEAEVRSFTTDFVPNIEGSISSFVEVDQAAAMTISQDGTMEGQTKARQESIDVVIALWEDGRWVMLDFGPPEGT</sequence>
<keyword evidence="3" id="KW-1185">Reference proteome</keyword>
<name>A0A4R5U254_9MICC</name>
<protein>
    <recommendedName>
        <fullName evidence="1">DUF6318 domain-containing protein</fullName>
    </recommendedName>
</protein>
<gene>
    <name evidence="2" type="ORF">E2F48_00850</name>
</gene>